<feature type="binding site" evidence="9">
    <location>
        <position position="168"/>
    </location>
    <ligand>
        <name>NAD(+)</name>
        <dbReference type="ChEBI" id="CHEBI:57540"/>
    </ligand>
</feature>
<keyword evidence="3 9" id="KW-0547">Nucleotide-binding</keyword>
<name>A0A7Z0KAL8_9MICC</name>
<dbReference type="Pfam" id="PF20143">
    <property type="entry name" value="NAD_kinase_C"/>
    <property type="match status" value="1"/>
</dbReference>
<feature type="binding site" evidence="9">
    <location>
        <position position="88"/>
    </location>
    <ligand>
        <name>NAD(+)</name>
        <dbReference type="ChEBI" id="CHEBI:57540"/>
    </ligand>
</feature>
<comment type="caution">
    <text evidence="11">The sequence shown here is derived from an EMBL/GenBank/DDBJ whole genome shotgun (WGS) entry which is preliminary data.</text>
</comment>
<keyword evidence="5 9" id="KW-0067">ATP-binding</keyword>
<feature type="binding site" evidence="9">
    <location>
        <position position="187"/>
    </location>
    <ligand>
        <name>NAD(+)</name>
        <dbReference type="ChEBI" id="CHEBI:57540"/>
    </ligand>
</feature>
<dbReference type="RefSeq" id="WP_179540321.1">
    <property type="nucleotide sequence ID" value="NZ_BAAALL010000008.1"/>
</dbReference>
<keyword evidence="1 9" id="KW-0963">Cytoplasm</keyword>
<dbReference type="SUPFAM" id="SSF111331">
    <property type="entry name" value="NAD kinase/diacylglycerol kinase-like"/>
    <property type="match status" value="1"/>
</dbReference>
<evidence type="ECO:0000256" key="5">
    <source>
        <dbReference type="ARBA" id="ARBA00022840"/>
    </source>
</evidence>
<evidence type="ECO:0000256" key="10">
    <source>
        <dbReference type="SAM" id="MobiDB-lite"/>
    </source>
</evidence>
<dbReference type="GO" id="GO:0051287">
    <property type="term" value="F:NAD binding"/>
    <property type="evidence" value="ECO:0007669"/>
    <property type="project" value="UniProtKB-ARBA"/>
</dbReference>
<dbReference type="Pfam" id="PF01513">
    <property type="entry name" value="NAD_kinase"/>
    <property type="match status" value="1"/>
</dbReference>
<dbReference type="EC" id="2.7.1.23" evidence="9"/>
<comment type="function">
    <text evidence="9">Involved in the regulation of the intracellular balance of NAD and NADP, and is a key enzyme in the biosynthesis of NADP. Catalyzes specifically the phosphorylation on 2'-hydroxyl of the adenosine moiety of NAD to yield NADP.</text>
</comment>
<keyword evidence="12" id="KW-1185">Reference proteome</keyword>
<evidence type="ECO:0000256" key="2">
    <source>
        <dbReference type="ARBA" id="ARBA00022679"/>
    </source>
</evidence>
<dbReference type="GO" id="GO:0046872">
    <property type="term" value="F:metal ion binding"/>
    <property type="evidence" value="ECO:0007669"/>
    <property type="project" value="UniProtKB-UniRule"/>
</dbReference>
<dbReference type="EMBL" id="JACCFY010000001">
    <property type="protein sequence ID" value="NYJ76747.1"/>
    <property type="molecule type" value="Genomic_DNA"/>
</dbReference>
<feature type="binding site" evidence="9">
    <location>
        <begin position="198"/>
        <end position="203"/>
    </location>
    <ligand>
        <name>NAD(+)</name>
        <dbReference type="ChEBI" id="CHEBI:57540"/>
    </ligand>
</feature>
<dbReference type="GO" id="GO:0006741">
    <property type="term" value="P:NADP+ biosynthetic process"/>
    <property type="evidence" value="ECO:0007669"/>
    <property type="project" value="UniProtKB-UniRule"/>
</dbReference>
<dbReference type="GO" id="GO:0005524">
    <property type="term" value="F:ATP binding"/>
    <property type="evidence" value="ECO:0007669"/>
    <property type="project" value="UniProtKB-KW"/>
</dbReference>
<evidence type="ECO:0000313" key="12">
    <source>
        <dbReference type="Proteomes" id="UP000535437"/>
    </source>
</evidence>
<dbReference type="InterPro" id="IPR016064">
    <property type="entry name" value="NAD/diacylglycerol_kinase_sf"/>
</dbReference>
<dbReference type="GO" id="GO:0019674">
    <property type="term" value="P:NAD+ metabolic process"/>
    <property type="evidence" value="ECO:0007669"/>
    <property type="project" value="InterPro"/>
</dbReference>
<dbReference type="InterPro" id="IPR017437">
    <property type="entry name" value="ATP-NAD_kinase_PpnK-typ_C"/>
</dbReference>
<comment type="similarity">
    <text evidence="9">Belongs to the NAD kinase family.</text>
</comment>
<comment type="subcellular location">
    <subcellularLocation>
        <location evidence="9">Cytoplasm</location>
    </subcellularLocation>
</comment>
<evidence type="ECO:0000256" key="3">
    <source>
        <dbReference type="ARBA" id="ARBA00022741"/>
    </source>
</evidence>
<feature type="active site" description="Proton acceptor" evidence="9">
    <location>
        <position position="83"/>
    </location>
</feature>
<proteinExistence type="inferred from homology"/>
<evidence type="ECO:0000313" key="11">
    <source>
        <dbReference type="EMBL" id="NYJ76747.1"/>
    </source>
</evidence>
<dbReference type="GO" id="GO:0003951">
    <property type="term" value="F:NAD+ kinase activity"/>
    <property type="evidence" value="ECO:0007669"/>
    <property type="project" value="UniProtKB-UniRule"/>
</dbReference>
<dbReference type="AlphaFoldDB" id="A0A7Z0KAL8"/>
<evidence type="ECO:0000256" key="4">
    <source>
        <dbReference type="ARBA" id="ARBA00022777"/>
    </source>
</evidence>
<evidence type="ECO:0000256" key="6">
    <source>
        <dbReference type="ARBA" id="ARBA00022857"/>
    </source>
</evidence>
<dbReference type="HAMAP" id="MF_00361">
    <property type="entry name" value="NAD_kinase"/>
    <property type="match status" value="1"/>
</dbReference>
<dbReference type="InterPro" id="IPR017438">
    <property type="entry name" value="ATP-NAD_kinase_N"/>
</dbReference>
<dbReference type="Gene3D" id="3.40.50.10330">
    <property type="entry name" value="Probable inorganic polyphosphate/atp-NAD kinase, domain 1"/>
    <property type="match status" value="1"/>
</dbReference>
<dbReference type="GO" id="GO:0005737">
    <property type="term" value="C:cytoplasm"/>
    <property type="evidence" value="ECO:0007669"/>
    <property type="project" value="UniProtKB-SubCell"/>
</dbReference>
<keyword evidence="2 9" id="KW-0808">Transferase</keyword>
<evidence type="ECO:0000256" key="9">
    <source>
        <dbReference type="HAMAP-Rule" id="MF_00361"/>
    </source>
</evidence>
<gene>
    <name evidence="9" type="primary">nadK</name>
    <name evidence="11" type="ORF">HNR09_000158</name>
</gene>
<accession>A0A7Z0KAL8</accession>
<reference evidence="11 12" key="1">
    <citation type="submission" date="2020-07" db="EMBL/GenBank/DDBJ databases">
        <title>Sequencing the genomes of 1000 actinobacteria strains.</title>
        <authorList>
            <person name="Klenk H.-P."/>
        </authorList>
    </citation>
    <scope>NUCLEOTIDE SEQUENCE [LARGE SCALE GENOMIC DNA]</scope>
    <source>
        <strain evidence="11 12">DSM 15475</strain>
    </source>
</reference>
<dbReference type="PANTHER" id="PTHR20275:SF0">
    <property type="entry name" value="NAD KINASE"/>
    <property type="match status" value="1"/>
</dbReference>
<evidence type="ECO:0000256" key="8">
    <source>
        <dbReference type="ARBA" id="ARBA00047925"/>
    </source>
</evidence>
<keyword evidence="7 9" id="KW-0520">NAD</keyword>
<comment type="catalytic activity">
    <reaction evidence="8 9">
        <text>NAD(+) + ATP = ADP + NADP(+) + H(+)</text>
        <dbReference type="Rhea" id="RHEA:18629"/>
        <dbReference type="ChEBI" id="CHEBI:15378"/>
        <dbReference type="ChEBI" id="CHEBI:30616"/>
        <dbReference type="ChEBI" id="CHEBI:57540"/>
        <dbReference type="ChEBI" id="CHEBI:58349"/>
        <dbReference type="ChEBI" id="CHEBI:456216"/>
        <dbReference type="EC" id="2.7.1.23"/>
    </reaction>
</comment>
<dbReference type="InterPro" id="IPR002504">
    <property type="entry name" value="NADK"/>
</dbReference>
<feature type="binding site" evidence="9">
    <location>
        <begin position="83"/>
        <end position="84"/>
    </location>
    <ligand>
        <name>NAD(+)</name>
        <dbReference type="ChEBI" id="CHEBI:57540"/>
    </ligand>
</feature>
<evidence type="ECO:0000256" key="7">
    <source>
        <dbReference type="ARBA" id="ARBA00023027"/>
    </source>
</evidence>
<evidence type="ECO:0000256" key="1">
    <source>
        <dbReference type="ARBA" id="ARBA00022490"/>
    </source>
</evidence>
<keyword evidence="4 9" id="KW-0418">Kinase</keyword>
<feature type="binding site" evidence="9">
    <location>
        <begin position="157"/>
        <end position="158"/>
    </location>
    <ligand>
        <name>NAD(+)</name>
        <dbReference type="ChEBI" id="CHEBI:57540"/>
    </ligand>
</feature>
<dbReference type="FunFam" id="2.60.200.30:FF:000007">
    <property type="entry name" value="NAD kinase"/>
    <property type="match status" value="1"/>
</dbReference>
<organism evidence="11 12">
    <name type="scientific">Nesterenkonia xinjiangensis</name>
    <dbReference type="NCBI Taxonomy" id="225327"/>
    <lineage>
        <taxon>Bacteria</taxon>
        <taxon>Bacillati</taxon>
        <taxon>Actinomycetota</taxon>
        <taxon>Actinomycetes</taxon>
        <taxon>Micrococcales</taxon>
        <taxon>Micrococcaceae</taxon>
        <taxon>Nesterenkonia</taxon>
    </lineage>
</organism>
<comment type="cofactor">
    <cofactor evidence="9">
        <name>a divalent metal cation</name>
        <dbReference type="ChEBI" id="CHEBI:60240"/>
    </cofactor>
</comment>
<keyword evidence="6 9" id="KW-0521">NADP</keyword>
<protein>
    <recommendedName>
        <fullName evidence="9">NAD kinase</fullName>
        <ecNumber evidence="9">2.7.1.23</ecNumber>
    </recommendedName>
    <alternativeName>
        <fullName evidence="9">ATP-dependent NAD kinase</fullName>
    </alternativeName>
</protein>
<dbReference type="Gene3D" id="2.60.200.30">
    <property type="entry name" value="Probable inorganic polyphosphate/atp-NAD kinase, domain 2"/>
    <property type="match status" value="1"/>
</dbReference>
<dbReference type="NCBIfam" id="NF002892">
    <property type="entry name" value="PRK03372.1"/>
    <property type="match status" value="1"/>
</dbReference>
<comment type="caution">
    <text evidence="9">Lacks conserved residue(s) required for the propagation of feature annotation.</text>
</comment>
<dbReference type="PANTHER" id="PTHR20275">
    <property type="entry name" value="NAD KINASE"/>
    <property type="match status" value="1"/>
</dbReference>
<feature type="region of interest" description="Disordered" evidence="10">
    <location>
        <begin position="307"/>
        <end position="341"/>
    </location>
</feature>
<sequence length="341" mass="36594">MTEADRRREILVLAHTGRHDAVDAAATVAERLHQAGLTPVMLARDIESLAQVVGDRLRDVPLAVAGKEVPLSRCEVGMVLGGDGSILRAAELVRGAELPLMGVNLGHVGFLAESERTELDSSVEWVVDQDYTVERRMAIDVQVWHAGEHVGSTWALNEASVEKHSRERMVDLVVEVDGRPISAFGCDGVVMATPTGSTAYAFSAGGPVVWPEVEALVMVPISAHALFARPLVVAPDSVLAVEVLQREDEQGVLWCDGRRSTELPAGSRVEVTRSDEPVLLARVHQTPFSERLVDKFNLPTSGWRGPVDASNTVTTDERPAAHPMGSEMTAGTPGDTQGDAP</sequence>
<dbReference type="Proteomes" id="UP000535437">
    <property type="component" value="Unassembled WGS sequence"/>
</dbReference>